<dbReference type="Gene3D" id="2.60.40.10">
    <property type="entry name" value="Immunoglobulins"/>
    <property type="match status" value="1"/>
</dbReference>
<dbReference type="EMBL" id="JBHMCT010000014">
    <property type="protein sequence ID" value="MFB9557229.1"/>
    <property type="molecule type" value="Genomic_DNA"/>
</dbReference>
<proteinExistence type="predicted"/>
<gene>
    <name evidence="4" type="ORF">ACFFTP_23965</name>
</gene>
<dbReference type="InterPro" id="IPR032979">
    <property type="entry name" value="ENGase"/>
</dbReference>
<feature type="chain" id="PRO_5046044200" evidence="2">
    <location>
        <begin position="31"/>
        <end position="824"/>
    </location>
</feature>
<evidence type="ECO:0000259" key="3">
    <source>
        <dbReference type="PROSITE" id="PS50022"/>
    </source>
</evidence>
<dbReference type="Pfam" id="PF03644">
    <property type="entry name" value="Glyco_hydro_85"/>
    <property type="match status" value="1"/>
</dbReference>
<evidence type="ECO:0000313" key="4">
    <source>
        <dbReference type="EMBL" id="MFB9557229.1"/>
    </source>
</evidence>
<dbReference type="InterPro" id="IPR008979">
    <property type="entry name" value="Galactose-bd-like_sf"/>
</dbReference>
<evidence type="ECO:0000313" key="5">
    <source>
        <dbReference type="Proteomes" id="UP001589716"/>
    </source>
</evidence>
<keyword evidence="2" id="KW-0732">Signal</keyword>
<reference evidence="4 5" key="1">
    <citation type="submission" date="2024-09" db="EMBL/GenBank/DDBJ databases">
        <authorList>
            <person name="Sun Q."/>
            <person name="Mori K."/>
        </authorList>
    </citation>
    <scope>NUCLEOTIDE SEQUENCE [LARGE SCALE GENOMIC DNA]</scope>
    <source>
        <strain evidence="4 5">JCM 4414</strain>
    </source>
</reference>
<name>A0ABV5QV25_9ACTN</name>
<feature type="compositionally biased region" description="Polar residues" evidence="1">
    <location>
        <begin position="694"/>
        <end position="704"/>
    </location>
</feature>
<dbReference type="InterPro" id="IPR005201">
    <property type="entry name" value="TIM_ENGase"/>
</dbReference>
<dbReference type="CDD" id="cd06547">
    <property type="entry name" value="GH85_ENGase"/>
    <property type="match status" value="1"/>
</dbReference>
<dbReference type="PROSITE" id="PS50022">
    <property type="entry name" value="FA58C_3"/>
    <property type="match status" value="1"/>
</dbReference>
<dbReference type="RefSeq" id="WP_345484188.1">
    <property type="nucleotide sequence ID" value="NZ_BAAAWU010000001.1"/>
</dbReference>
<dbReference type="InterPro" id="IPR000421">
    <property type="entry name" value="FA58C"/>
</dbReference>
<evidence type="ECO:0000256" key="1">
    <source>
        <dbReference type="SAM" id="MobiDB-lite"/>
    </source>
</evidence>
<feature type="region of interest" description="Disordered" evidence="1">
    <location>
        <begin position="29"/>
        <end position="49"/>
    </location>
</feature>
<evidence type="ECO:0000256" key="2">
    <source>
        <dbReference type="SAM" id="SignalP"/>
    </source>
</evidence>
<comment type="caution">
    <text evidence="4">The sequence shown here is derived from an EMBL/GenBank/DDBJ whole genome shotgun (WGS) entry which is preliminary data.</text>
</comment>
<dbReference type="PANTHER" id="PTHR13246:SF1">
    <property type="entry name" value="CYTOSOLIC ENDO-BETA-N-ACETYLGLUCOSAMINIDASE"/>
    <property type="match status" value="1"/>
</dbReference>
<dbReference type="Proteomes" id="UP001589716">
    <property type="component" value="Unassembled WGS sequence"/>
</dbReference>
<organism evidence="4 5">
    <name type="scientific">Streptomyces roseoviridis</name>
    <dbReference type="NCBI Taxonomy" id="67361"/>
    <lineage>
        <taxon>Bacteria</taxon>
        <taxon>Bacillati</taxon>
        <taxon>Actinomycetota</taxon>
        <taxon>Actinomycetes</taxon>
        <taxon>Kitasatosporales</taxon>
        <taxon>Streptomycetaceae</taxon>
        <taxon>Streptomyces</taxon>
    </lineage>
</organism>
<protein>
    <submittedName>
        <fullName evidence="4">Discoidin domain-containing protein</fullName>
    </submittedName>
</protein>
<sequence length="824" mass="87113">MRRPLHLLLAAALSAATLGLVALPSASASAPPSAPASAPSPDNVVSTASGGQPHASYWYPNSILNWDPATDPDARFNRSRVPLAPRVSDPALKANANARAGEGRIASLVSFAPTSNNPSQGSLDPRYYAFGHWQYVDTLVFWGGSAGEGLILAPNPTVIDAAHRNGVKVYGTVFFPPTAYGGQIQWVRDFVQKSGTRYPVADKLAQVARHYGFDGWFVNQETAGGDAALATELRNAMRYARSLGPVEFMWYDAMTESGSVTWQDALTSANDAFLQEGSQRTSDSMFLDFGWDAADLGSSRTLARGLGRAEYELFAGIDTEANGYNTSAPWNAVFPSGQPHTTSLGIYRPEWTHNSSADRADSYAREARFWDGANGDPSNTTTTSAWKGLAHYVAESSPVTAKPFVTSFNAGQGDFHHSAGVRVSSAGWNNLSLQDVPPTYRWLVQSAGTKLKPSIDFTDAYEGGSALRLTGTLDAVNTVRLYQTRLPVAADTRLSVVVKTPAAGPTRLKAAVSFTDAPAAFTTLDLGSTTTAGWERKTLDLSAYAGRTVAQIGLQTTGTASAYDIRVGQIALYDGTVDAPAAPTAPVVLGASDTGAGTKSLRMAWTASAPGPGTGAVHHYEVHRRNADGSRTFLGATPNDSYFVPKLERAGTETSTTLDVEAVSTEFGRSPAASTTVTWSATADANLALNRPATASGQCNSSETPAKAVNGSASGGNTDKWCTTTSAKWLEVDLGAARTLNRFVVKHAAAGGESASWNTRDFRLEVRDGASAPWTTVATVTGNTAATTTHPVSVTARHVRLVITTPTQTSDPAARIYEFEAWGS</sequence>
<feature type="compositionally biased region" description="Low complexity" evidence="1">
    <location>
        <begin position="29"/>
        <end position="41"/>
    </location>
</feature>
<dbReference type="PANTHER" id="PTHR13246">
    <property type="entry name" value="ENDO BETA N-ACETYLGLUCOSAMINIDASE"/>
    <property type="match status" value="1"/>
</dbReference>
<dbReference type="Gene3D" id="3.20.20.80">
    <property type="entry name" value="Glycosidases"/>
    <property type="match status" value="1"/>
</dbReference>
<dbReference type="SUPFAM" id="SSF49785">
    <property type="entry name" value="Galactose-binding domain-like"/>
    <property type="match status" value="1"/>
</dbReference>
<dbReference type="Gene3D" id="2.60.120.260">
    <property type="entry name" value="Galactose-binding domain-like"/>
    <property type="match status" value="2"/>
</dbReference>
<keyword evidence="5" id="KW-1185">Reference proteome</keyword>
<dbReference type="Pfam" id="PF00754">
    <property type="entry name" value="F5_F8_type_C"/>
    <property type="match status" value="1"/>
</dbReference>
<dbReference type="InterPro" id="IPR054110">
    <property type="entry name" value="EndoD-like_D2"/>
</dbReference>
<dbReference type="InterPro" id="IPR013783">
    <property type="entry name" value="Ig-like_fold"/>
</dbReference>
<feature type="domain" description="F5/8 type C" evidence="3">
    <location>
        <begin position="674"/>
        <end position="824"/>
    </location>
</feature>
<dbReference type="Pfam" id="PF21910">
    <property type="entry name" value="GH85_C"/>
    <property type="match status" value="1"/>
</dbReference>
<feature type="region of interest" description="Disordered" evidence="1">
    <location>
        <begin position="694"/>
        <end position="715"/>
    </location>
</feature>
<accession>A0ABV5QV25</accession>
<feature type="signal peptide" evidence="2">
    <location>
        <begin position="1"/>
        <end position="30"/>
    </location>
</feature>